<name>A0A7G5FHT8_9CORY</name>
<dbReference type="InterPro" id="IPR038595">
    <property type="entry name" value="LOR_sf"/>
</dbReference>
<dbReference type="RefSeq" id="WP_182386989.1">
    <property type="nucleotide sequence ID" value="NZ_CP059833.1"/>
</dbReference>
<dbReference type="Pfam" id="PF04525">
    <property type="entry name" value="LOR"/>
    <property type="match status" value="1"/>
</dbReference>
<evidence type="ECO:0000256" key="1">
    <source>
        <dbReference type="ARBA" id="ARBA00005437"/>
    </source>
</evidence>
<dbReference type="InterPro" id="IPR025659">
    <property type="entry name" value="Tubby-like_C"/>
</dbReference>
<evidence type="ECO:0000313" key="2">
    <source>
        <dbReference type="EMBL" id="QMV86179.1"/>
    </source>
</evidence>
<protein>
    <submittedName>
        <fullName evidence="2">LURP-one-related family protein</fullName>
    </submittedName>
</protein>
<dbReference type="InterPro" id="IPR007612">
    <property type="entry name" value="LOR"/>
</dbReference>
<evidence type="ECO:0000313" key="3">
    <source>
        <dbReference type="Proteomes" id="UP000515570"/>
    </source>
</evidence>
<dbReference type="EMBL" id="CP059833">
    <property type="protein sequence ID" value="QMV86179.1"/>
    <property type="molecule type" value="Genomic_DNA"/>
</dbReference>
<gene>
    <name evidence="2" type="ORF">HW450_05550</name>
</gene>
<comment type="similarity">
    <text evidence="1">Belongs to the LOR family.</text>
</comment>
<dbReference type="SUPFAM" id="SSF54518">
    <property type="entry name" value="Tubby C-terminal domain-like"/>
    <property type="match status" value="1"/>
</dbReference>
<reference evidence="2 3" key="1">
    <citation type="submission" date="2020-07" db="EMBL/GenBank/DDBJ databases">
        <title>non toxigenic Corynebacterium sp. nov from a clinical source.</title>
        <authorList>
            <person name="Bernier A.-M."/>
            <person name="Bernard K."/>
        </authorList>
    </citation>
    <scope>NUCLEOTIDE SEQUENCE [LARGE SCALE GENOMIC DNA]</scope>
    <source>
        <strain evidence="3">NML 93-0612</strain>
    </source>
</reference>
<organism evidence="2 3">
    <name type="scientific">Corynebacterium hindlerae</name>
    <dbReference type="NCBI Taxonomy" id="699041"/>
    <lineage>
        <taxon>Bacteria</taxon>
        <taxon>Bacillati</taxon>
        <taxon>Actinomycetota</taxon>
        <taxon>Actinomycetes</taxon>
        <taxon>Mycobacteriales</taxon>
        <taxon>Corynebacteriaceae</taxon>
        <taxon>Corynebacterium</taxon>
    </lineage>
</organism>
<accession>A0A7G5FHT8</accession>
<sequence length="191" mass="20558">MTPPLLTLDNLVISQAKSFMVDEFTITDARGVPVGAVVQGSKIGDFFMGSRSLAVASTDPQGSPVAPIIVIKDPPNLLHDTYEVYAAAGEQPLARIRREITLFKTRLTVAMEGFADVEVAGNLWDLDFSMLSQGREIARVNAGWAGLGNAFLGKSTYHLAMTSGLSECQHAAILGTTMSLDMLRTKKRRSG</sequence>
<dbReference type="AlphaFoldDB" id="A0A7G5FHT8"/>
<dbReference type="Proteomes" id="UP000515570">
    <property type="component" value="Chromosome"/>
</dbReference>
<proteinExistence type="inferred from homology"/>
<dbReference type="Gene3D" id="2.40.160.200">
    <property type="entry name" value="LURP1-related"/>
    <property type="match status" value="1"/>
</dbReference>
<keyword evidence="3" id="KW-1185">Reference proteome</keyword>